<dbReference type="Proteomes" id="UP000680067">
    <property type="component" value="Unassembled WGS sequence"/>
</dbReference>
<dbReference type="InterPro" id="IPR043142">
    <property type="entry name" value="PapC-like_C_sf"/>
</dbReference>
<keyword evidence="2" id="KW-1185">Reference proteome</keyword>
<evidence type="ECO:0000313" key="2">
    <source>
        <dbReference type="Proteomes" id="UP000680067"/>
    </source>
</evidence>
<feature type="non-terminal residue" evidence="1">
    <location>
        <position position="1"/>
    </location>
</feature>
<evidence type="ECO:0000313" key="1">
    <source>
        <dbReference type="EMBL" id="MBR7784508.1"/>
    </source>
</evidence>
<reference evidence="1" key="1">
    <citation type="submission" date="2021-04" db="EMBL/GenBank/DDBJ databases">
        <title>novel species isolated from subtropical streams in China.</title>
        <authorList>
            <person name="Lu H."/>
        </authorList>
    </citation>
    <scope>NUCLEOTIDE SEQUENCE</scope>
    <source>
        <strain evidence="1">LFS511W</strain>
    </source>
</reference>
<evidence type="ECO:0008006" key="3">
    <source>
        <dbReference type="Google" id="ProtNLM"/>
    </source>
</evidence>
<accession>A0A941IA81</accession>
<sequence>SDVPLGASIQGKEGEDPLIVLNGGELYFPDLPSATRTLQVSLPGDIARCTVDLPEGLKLNQANTPEKPQFVCKIISN</sequence>
<name>A0A941IA81_9BURK</name>
<dbReference type="Gene3D" id="2.60.40.2070">
    <property type="match status" value="1"/>
</dbReference>
<dbReference type="AlphaFoldDB" id="A0A941IA81"/>
<dbReference type="RefSeq" id="WP_212689697.1">
    <property type="nucleotide sequence ID" value="NZ_JAGSPN010000286.1"/>
</dbReference>
<dbReference type="EMBL" id="JAGSPN010000286">
    <property type="protein sequence ID" value="MBR7784508.1"/>
    <property type="molecule type" value="Genomic_DNA"/>
</dbReference>
<organism evidence="1 2">
    <name type="scientific">Undibacterium luofuense</name>
    <dbReference type="NCBI Taxonomy" id="2828733"/>
    <lineage>
        <taxon>Bacteria</taxon>
        <taxon>Pseudomonadati</taxon>
        <taxon>Pseudomonadota</taxon>
        <taxon>Betaproteobacteria</taxon>
        <taxon>Burkholderiales</taxon>
        <taxon>Oxalobacteraceae</taxon>
        <taxon>Undibacterium</taxon>
    </lineage>
</organism>
<comment type="caution">
    <text evidence="1">The sequence shown here is derived from an EMBL/GenBank/DDBJ whole genome shotgun (WGS) entry which is preliminary data.</text>
</comment>
<proteinExistence type="predicted"/>
<protein>
    <recommendedName>
        <fullName evidence="3">PapC-like C-terminal domain-containing protein</fullName>
    </recommendedName>
</protein>
<gene>
    <name evidence="1" type="ORF">KDM89_20450</name>
</gene>